<name>A0AA41V1U0_PAPNU</name>
<evidence type="ECO:0000256" key="1">
    <source>
        <dbReference type="SAM" id="MobiDB-lite"/>
    </source>
</evidence>
<dbReference type="SUPFAM" id="SSF49562">
    <property type="entry name" value="C2 domain (Calcium/lipid-binding domain, CaLB)"/>
    <property type="match status" value="1"/>
</dbReference>
<evidence type="ECO:0000259" key="2">
    <source>
        <dbReference type="PROSITE" id="PS50004"/>
    </source>
</evidence>
<dbReference type="Pfam" id="PF00168">
    <property type="entry name" value="C2"/>
    <property type="match status" value="1"/>
</dbReference>
<dbReference type="CDD" id="cd04051">
    <property type="entry name" value="C2_SRC2_like"/>
    <property type="match status" value="1"/>
</dbReference>
<dbReference type="GO" id="GO:0006952">
    <property type="term" value="P:defense response"/>
    <property type="evidence" value="ECO:0007669"/>
    <property type="project" value="InterPro"/>
</dbReference>
<dbReference type="EMBL" id="JAJJMA010070950">
    <property type="protein sequence ID" value="MCL7027681.1"/>
    <property type="molecule type" value="Genomic_DNA"/>
</dbReference>
<dbReference type="PANTHER" id="PTHR32246">
    <property type="entry name" value="INGRESSION PROTEIN FIC1"/>
    <property type="match status" value="1"/>
</dbReference>
<protein>
    <recommendedName>
        <fullName evidence="2">C2 domain-containing protein</fullName>
    </recommendedName>
</protein>
<gene>
    <name evidence="3" type="ORF">MKW94_017853</name>
</gene>
<dbReference type="InterPro" id="IPR035892">
    <property type="entry name" value="C2_domain_sf"/>
</dbReference>
<proteinExistence type="predicted"/>
<comment type="caution">
    <text evidence="3">The sequence shown here is derived from an EMBL/GenBank/DDBJ whole genome shotgun (WGS) entry which is preliminary data.</text>
</comment>
<dbReference type="PANTHER" id="PTHR32246:SF143">
    <property type="entry name" value="CALCIUM-DEPENDENT LIPID-BINDING (CALB DOMAIN) FAMILY PROTEIN"/>
    <property type="match status" value="1"/>
</dbReference>
<sequence length="376" mass="41625">MTSALSFPTNIPVPNKAMPFQLLEINLISAQDLARVGRGMRTYAVAWVHPERKLSTRVDSHGHTDPTWNDKFVFRVDESFLQSDTSAVMIEIYSVRMFRDVCVGIVRVLVGNLIPPSARNQNNSGMRFVALQVRRPSGRPQGILNMGVALLDGSMRSMPLYTQLSASAVGYRDLMGEESNSPNHHIHQKDHKKGGFYLRRSVSERRSDATFNDLFPQKNRVSTVASEGGEPPLAEVTTTGSVWSMSDVGPAPSVVAAAMADHDNLYTVAEGAGSNNNVLEEWEAEASVEGLKSKLERWRTELPPIYDRNTGLYNRTGKHRRRHTDGGKLLSCFGDMYGFECSISCGLKPKGKGKGKNGRLENFDDDATQVTQSYMP</sequence>
<dbReference type="AlphaFoldDB" id="A0AA41V1U0"/>
<organism evidence="3 4">
    <name type="scientific">Papaver nudicaule</name>
    <name type="common">Iceland poppy</name>
    <dbReference type="NCBI Taxonomy" id="74823"/>
    <lineage>
        <taxon>Eukaryota</taxon>
        <taxon>Viridiplantae</taxon>
        <taxon>Streptophyta</taxon>
        <taxon>Embryophyta</taxon>
        <taxon>Tracheophyta</taxon>
        <taxon>Spermatophyta</taxon>
        <taxon>Magnoliopsida</taxon>
        <taxon>Ranunculales</taxon>
        <taxon>Papaveraceae</taxon>
        <taxon>Papaveroideae</taxon>
        <taxon>Papaver</taxon>
    </lineage>
</organism>
<feature type="domain" description="C2" evidence="2">
    <location>
        <begin position="4"/>
        <end position="123"/>
    </location>
</feature>
<accession>A0AA41V1U0</accession>
<dbReference type="InterPro" id="IPR000008">
    <property type="entry name" value="C2_dom"/>
</dbReference>
<feature type="region of interest" description="Disordered" evidence="1">
    <location>
        <begin position="350"/>
        <end position="376"/>
    </location>
</feature>
<dbReference type="SMART" id="SM00239">
    <property type="entry name" value="C2"/>
    <property type="match status" value="1"/>
</dbReference>
<dbReference type="InterPro" id="IPR044750">
    <property type="entry name" value="C2_SRC2/BAP"/>
</dbReference>
<dbReference type="Gene3D" id="2.60.40.150">
    <property type="entry name" value="C2 domain"/>
    <property type="match status" value="1"/>
</dbReference>
<reference evidence="3" key="1">
    <citation type="submission" date="2022-03" db="EMBL/GenBank/DDBJ databases">
        <title>A functionally conserved STORR gene fusion in Papaver species that diverged 16.8 million years ago.</title>
        <authorList>
            <person name="Catania T."/>
        </authorList>
    </citation>
    <scope>NUCLEOTIDE SEQUENCE</scope>
    <source>
        <strain evidence="3">S-191538</strain>
    </source>
</reference>
<keyword evidence="4" id="KW-1185">Reference proteome</keyword>
<evidence type="ECO:0000313" key="4">
    <source>
        <dbReference type="Proteomes" id="UP001177140"/>
    </source>
</evidence>
<dbReference type="PROSITE" id="PS50004">
    <property type="entry name" value="C2"/>
    <property type="match status" value="1"/>
</dbReference>
<dbReference type="Proteomes" id="UP001177140">
    <property type="component" value="Unassembled WGS sequence"/>
</dbReference>
<evidence type="ECO:0000313" key="3">
    <source>
        <dbReference type="EMBL" id="MCL7027681.1"/>
    </source>
</evidence>